<dbReference type="Proteomes" id="UP001642360">
    <property type="component" value="Unassembled WGS sequence"/>
</dbReference>
<keyword evidence="4" id="KW-0804">Transcription</keyword>
<feature type="region of interest" description="Disordered" evidence="6">
    <location>
        <begin position="636"/>
        <end position="672"/>
    </location>
</feature>
<dbReference type="InterPro" id="IPR015300">
    <property type="entry name" value="DNA-bd_pseudobarrel_sf"/>
</dbReference>
<dbReference type="PANTHER" id="PTHR31140:SF81">
    <property type="entry name" value="B3 DOMAIN-CONTAINING TRANSCRIPTION FACTOR ABI3"/>
    <property type="match status" value="1"/>
</dbReference>
<feature type="region of interest" description="Disordered" evidence="6">
    <location>
        <begin position="550"/>
        <end position="583"/>
    </location>
</feature>
<dbReference type="GO" id="GO:0005634">
    <property type="term" value="C:nucleus"/>
    <property type="evidence" value="ECO:0007669"/>
    <property type="project" value="UniProtKB-SubCell"/>
</dbReference>
<feature type="region of interest" description="Disordered" evidence="6">
    <location>
        <begin position="470"/>
        <end position="523"/>
    </location>
</feature>
<sequence>MTNGMEVDDDQNLHAVEDMVADDVPNLTGFDAIEEEEVMGVVEKGIWIGNEPQSLLDVNDSSIFYNDFPLLPDFPCMSSSSSSSSNPAPTKPIASSSSSSSASSSSAASWAVLKSEAEDDHDNHHHNYGCDQMDAPPAALSSTDSMEALPPNDDGIGDIDCLDVMANFGYMDLIDSNDFFDPSSIFQNENPLEFQQEEKKPQIDQSQQDPSQQCPQENDEQYMLPDKKEVEEEKSVDELGRVFFDWLKSNRQYISAEDMRNIKLKRSTIESASKRLGGSKEGKKQLLKLILEWVEQYQLQKKRMREASSQFPYQCRETFQNPNPNPSPGANLNCTSVTPDPNSCFSPSQWMAPPPPYVSDPTTGMAASQAYSPMLGYVGDPYSNGATVPSMSQTINGHPYPPSTEYQMLDSAQSWTPSQLAMASQYNPFPDNNTNLSPNTPHPLALAGYGNQYPYQVYNATGERFVSLGSSATKEARKKRMARQRRFSSHHHRHHHNHNHQNHPQNQTNEQHAGLGGDNCTNTSQPNSGNWAYWSSAAYTAVSAVPVMLPGDAHAPQPPPMDRPPMQASNHQRPSLSEKRQGWKPEKNLKFLLQKVLKQSDVGDFVRANGLQEGDFIVLYSDTKCGKYLIRGVKVRQPGPKSEGKKPARRNLRNSFSTGNGSSSSPIKPPVN</sequence>
<evidence type="ECO:0000313" key="8">
    <source>
        <dbReference type="Proteomes" id="UP001642360"/>
    </source>
</evidence>
<dbReference type="EMBL" id="CAUOFW020003847">
    <property type="protein sequence ID" value="CAK9162413.1"/>
    <property type="molecule type" value="Genomic_DNA"/>
</dbReference>
<comment type="caution">
    <text evidence="7">The sequence shown here is derived from an EMBL/GenBank/DDBJ whole genome shotgun (WGS) entry which is preliminary data.</text>
</comment>
<keyword evidence="8" id="KW-1185">Reference proteome</keyword>
<accession>A0ABC8SZN3</accession>
<keyword evidence="2" id="KW-0805">Transcription regulation</keyword>
<dbReference type="Gene3D" id="2.40.330.10">
    <property type="entry name" value="DNA-binding pseudobarrel domain"/>
    <property type="match status" value="1"/>
</dbReference>
<proteinExistence type="predicted"/>
<dbReference type="PANTHER" id="PTHR31140">
    <property type="entry name" value="B3 DOMAIN-CONTAINING TRANSCRIPTION FACTOR ABI3"/>
    <property type="match status" value="1"/>
</dbReference>
<feature type="compositionally biased region" description="Low complexity" evidence="6">
    <location>
        <begin position="203"/>
        <end position="216"/>
    </location>
</feature>
<protein>
    <submittedName>
        <fullName evidence="7">Uncharacterized protein</fullName>
    </submittedName>
</protein>
<feature type="compositionally biased region" description="Low complexity" evidence="6">
    <location>
        <begin position="654"/>
        <end position="665"/>
    </location>
</feature>
<dbReference type="GO" id="GO:0003677">
    <property type="term" value="F:DNA binding"/>
    <property type="evidence" value="ECO:0007669"/>
    <property type="project" value="UniProtKB-KW"/>
</dbReference>
<feature type="compositionally biased region" description="Basic residues" evidence="6">
    <location>
        <begin position="476"/>
        <end position="501"/>
    </location>
</feature>
<gene>
    <name evidence="7" type="ORF">ILEXP_LOCUS31281</name>
</gene>
<evidence type="ECO:0000313" key="7">
    <source>
        <dbReference type="EMBL" id="CAK9162413.1"/>
    </source>
</evidence>
<evidence type="ECO:0000256" key="3">
    <source>
        <dbReference type="ARBA" id="ARBA00023125"/>
    </source>
</evidence>
<name>A0ABC8SZN3_9AQUA</name>
<feature type="compositionally biased region" description="Low complexity" evidence="6">
    <location>
        <begin position="502"/>
        <end position="512"/>
    </location>
</feature>
<feature type="region of interest" description="Disordered" evidence="6">
    <location>
        <begin position="118"/>
        <end position="152"/>
    </location>
</feature>
<feature type="region of interest" description="Disordered" evidence="6">
    <location>
        <begin position="77"/>
        <end position="103"/>
    </location>
</feature>
<evidence type="ECO:0000256" key="1">
    <source>
        <dbReference type="ARBA" id="ARBA00004123"/>
    </source>
</evidence>
<comment type="subcellular location">
    <subcellularLocation>
        <location evidence="1">Nucleus</location>
    </subcellularLocation>
</comment>
<organism evidence="7 8">
    <name type="scientific">Ilex paraguariensis</name>
    <name type="common">yerba mate</name>
    <dbReference type="NCBI Taxonomy" id="185542"/>
    <lineage>
        <taxon>Eukaryota</taxon>
        <taxon>Viridiplantae</taxon>
        <taxon>Streptophyta</taxon>
        <taxon>Embryophyta</taxon>
        <taxon>Tracheophyta</taxon>
        <taxon>Spermatophyta</taxon>
        <taxon>Magnoliopsida</taxon>
        <taxon>eudicotyledons</taxon>
        <taxon>Gunneridae</taxon>
        <taxon>Pentapetalae</taxon>
        <taxon>asterids</taxon>
        <taxon>campanulids</taxon>
        <taxon>Aquifoliales</taxon>
        <taxon>Aquifoliaceae</taxon>
        <taxon>Ilex</taxon>
    </lineage>
</organism>
<evidence type="ECO:0000256" key="5">
    <source>
        <dbReference type="ARBA" id="ARBA00023242"/>
    </source>
</evidence>
<feature type="region of interest" description="Disordered" evidence="6">
    <location>
        <begin position="195"/>
        <end position="223"/>
    </location>
</feature>
<reference evidence="7 8" key="1">
    <citation type="submission" date="2024-02" db="EMBL/GenBank/DDBJ databases">
        <authorList>
            <person name="Vignale AGUSTIN F."/>
            <person name="Sosa J E."/>
            <person name="Modenutti C."/>
        </authorList>
    </citation>
    <scope>NUCLEOTIDE SEQUENCE [LARGE SCALE GENOMIC DNA]</scope>
</reference>
<dbReference type="AlphaFoldDB" id="A0ABC8SZN3"/>
<dbReference type="InterPro" id="IPR044800">
    <property type="entry name" value="LEC2-like"/>
</dbReference>
<keyword evidence="3" id="KW-0238">DNA-binding</keyword>
<evidence type="ECO:0000256" key="2">
    <source>
        <dbReference type="ARBA" id="ARBA00023015"/>
    </source>
</evidence>
<evidence type="ECO:0000256" key="6">
    <source>
        <dbReference type="SAM" id="MobiDB-lite"/>
    </source>
</evidence>
<keyword evidence="5" id="KW-0539">Nucleus</keyword>
<evidence type="ECO:0000256" key="4">
    <source>
        <dbReference type="ARBA" id="ARBA00023163"/>
    </source>
</evidence>
<feature type="compositionally biased region" description="Low complexity" evidence="6">
    <location>
        <begin position="94"/>
        <end position="103"/>
    </location>
</feature>